<dbReference type="Pfam" id="PF00294">
    <property type="entry name" value="PfkB"/>
    <property type="match status" value="1"/>
</dbReference>
<name>A0A0F9GFG3_9ZZZZ</name>
<comment type="similarity">
    <text evidence="1">Belongs to the carbohydrate kinase PfkB family.</text>
</comment>
<proteinExistence type="inferred from homology"/>
<evidence type="ECO:0000256" key="1">
    <source>
        <dbReference type="ARBA" id="ARBA00010688"/>
    </source>
</evidence>
<dbReference type="AlphaFoldDB" id="A0A0F9GFG3"/>
<dbReference type="InterPro" id="IPR029056">
    <property type="entry name" value="Ribokinase-like"/>
</dbReference>
<accession>A0A0F9GFG3</accession>
<dbReference type="EMBL" id="LAZR01028670">
    <property type="protein sequence ID" value="KKL61892.1"/>
    <property type="molecule type" value="Genomic_DNA"/>
</dbReference>
<evidence type="ECO:0000259" key="4">
    <source>
        <dbReference type="Pfam" id="PF00294"/>
    </source>
</evidence>
<gene>
    <name evidence="5" type="ORF">LCGC14_2190690</name>
</gene>
<dbReference type="PANTHER" id="PTHR43085">
    <property type="entry name" value="HEXOKINASE FAMILY MEMBER"/>
    <property type="match status" value="1"/>
</dbReference>
<dbReference type="SUPFAM" id="SSF53613">
    <property type="entry name" value="Ribokinase-like"/>
    <property type="match status" value="1"/>
</dbReference>
<dbReference type="InterPro" id="IPR050306">
    <property type="entry name" value="PfkB_Carbo_kinase"/>
</dbReference>
<keyword evidence="2" id="KW-0808">Transferase</keyword>
<sequence length="420" mass="45674">MLLGLESQRENIFMQKTNNKSGKEIAADEKQAMVAVAGHICLDIIPSFGSEERNFGDLFTPGRLVEVGPAVVSTGGAVSNTGLALHRLGVPTVMIGKVGRDFLGDMVLNVLRSHGPGLAKGMIVDDSSSTSYTIVISPPKKDRMFFHCSGANDVFGNADIDDRHLGGIRLFHFGYPPLMRKMYRRGGEELKDLFQRIREKRITTSLDMAKPDPTSEAGRKDWNRILERVLPYVDIFLPSLEEILYMIDRKILKSFNNTPSDEGFMTRIDTGLLDNLADRLINMGTLVVVVKLGNQGLYLRSGANADRLSYAGGTNLNITEWTNRQLLAPCFHTHVAGTTGAGDCTIAGLLAGLLTGISPIAAITAAVGVGACSTETSDATSGIPSLKAVFNRVQSGWQRHNTSIPKPGWQWDKDNAVWKG</sequence>
<keyword evidence="3" id="KW-0418">Kinase</keyword>
<reference evidence="5" key="1">
    <citation type="journal article" date="2015" name="Nature">
        <title>Complex archaea that bridge the gap between prokaryotes and eukaryotes.</title>
        <authorList>
            <person name="Spang A."/>
            <person name="Saw J.H."/>
            <person name="Jorgensen S.L."/>
            <person name="Zaremba-Niedzwiedzka K."/>
            <person name="Martijn J."/>
            <person name="Lind A.E."/>
            <person name="van Eijk R."/>
            <person name="Schleper C."/>
            <person name="Guy L."/>
            <person name="Ettema T.J."/>
        </authorList>
    </citation>
    <scope>NUCLEOTIDE SEQUENCE</scope>
</reference>
<feature type="non-terminal residue" evidence="5">
    <location>
        <position position="420"/>
    </location>
</feature>
<evidence type="ECO:0000313" key="5">
    <source>
        <dbReference type="EMBL" id="KKL61892.1"/>
    </source>
</evidence>
<dbReference type="Gene3D" id="3.40.1190.20">
    <property type="match status" value="1"/>
</dbReference>
<organism evidence="5">
    <name type="scientific">marine sediment metagenome</name>
    <dbReference type="NCBI Taxonomy" id="412755"/>
    <lineage>
        <taxon>unclassified sequences</taxon>
        <taxon>metagenomes</taxon>
        <taxon>ecological metagenomes</taxon>
    </lineage>
</organism>
<dbReference type="PANTHER" id="PTHR43085:SF57">
    <property type="entry name" value="CARBOHYDRATE KINASE PFKB DOMAIN-CONTAINING PROTEIN"/>
    <property type="match status" value="1"/>
</dbReference>
<comment type="caution">
    <text evidence="5">The sequence shown here is derived from an EMBL/GenBank/DDBJ whole genome shotgun (WGS) entry which is preliminary data.</text>
</comment>
<dbReference type="GO" id="GO:0016301">
    <property type="term" value="F:kinase activity"/>
    <property type="evidence" value="ECO:0007669"/>
    <property type="project" value="UniProtKB-KW"/>
</dbReference>
<evidence type="ECO:0000256" key="3">
    <source>
        <dbReference type="ARBA" id="ARBA00022777"/>
    </source>
</evidence>
<evidence type="ECO:0000256" key="2">
    <source>
        <dbReference type="ARBA" id="ARBA00022679"/>
    </source>
</evidence>
<feature type="domain" description="Carbohydrate kinase PfkB" evidence="4">
    <location>
        <begin position="54"/>
        <end position="384"/>
    </location>
</feature>
<dbReference type="InterPro" id="IPR011611">
    <property type="entry name" value="PfkB_dom"/>
</dbReference>
<protein>
    <recommendedName>
        <fullName evidence="4">Carbohydrate kinase PfkB domain-containing protein</fullName>
    </recommendedName>
</protein>